<evidence type="ECO:0000256" key="1">
    <source>
        <dbReference type="SAM" id="SignalP"/>
    </source>
</evidence>
<gene>
    <name evidence="2" type="ORF">A3D46_00560</name>
</gene>
<name>A0A1G2E914_9BACT</name>
<feature type="chain" id="PRO_5009582713" evidence="1">
    <location>
        <begin position="25"/>
        <end position="121"/>
    </location>
</feature>
<sequence length="121" mass="14486">MKKIITIVLIINIALASFPLSALAQEAPQTMEEAKVFGLNLLERLPNAIKNVWQNQALPIWWNMWVWTKGFWERTLGGWVENIWQKLWRLTGKETPDVKNEFQKEKQEMQKDLWERFKELF</sequence>
<evidence type="ECO:0000313" key="2">
    <source>
        <dbReference type="EMBL" id="OGZ22347.1"/>
    </source>
</evidence>
<organism evidence="2 3">
    <name type="scientific">Candidatus Nealsonbacteria bacterium RIFCSPHIGHO2_02_FULL_43_13</name>
    <dbReference type="NCBI Taxonomy" id="1801668"/>
    <lineage>
        <taxon>Bacteria</taxon>
        <taxon>Candidatus Nealsoniibacteriota</taxon>
    </lineage>
</organism>
<evidence type="ECO:0000313" key="3">
    <source>
        <dbReference type="Proteomes" id="UP000178703"/>
    </source>
</evidence>
<proteinExistence type="predicted"/>
<dbReference type="Proteomes" id="UP000178703">
    <property type="component" value="Unassembled WGS sequence"/>
</dbReference>
<comment type="caution">
    <text evidence="2">The sequence shown here is derived from an EMBL/GenBank/DDBJ whole genome shotgun (WGS) entry which is preliminary data.</text>
</comment>
<keyword evidence="1" id="KW-0732">Signal</keyword>
<protein>
    <submittedName>
        <fullName evidence="2">Uncharacterized protein</fullName>
    </submittedName>
</protein>
<dbReference type="EMBL" id="MHMD01000001">
    <property type="protein sequence ID" value="OGZ22347.1"/>
    <property type="molecule type" value="Genomic_DNA"/>
</dbReference>
<dbReference type="AlphaFoldDB" id="A0A1G2E914"/>
<accession>A0A1G2E914</accession>
<dbReference type="STRING" id="1801668.A3D46_00560"/>
<reference evidence="2 3" key="1">
    <citation type="journal article" date="2016" name="Nat. Commun.">
        <title>Thousands of microbial genomes shed light on interconnected biogeochemical processes in an aquifer system.</title>
        <authorList>
            <person name="Anantharaman K."/>
            <person name="Brown C.T."/>
            <person name="Hug L.A."/>
            <person name="Sharon I."/>
            <person name="Castelle C.J."/>
            <person name="Probst A.J."/>
            <person name="Thomas B.C."/>
            <person name="Singh A."/>
            <person name="Wilkins M.J."/>
            <person name="Karaoz U."/>
            <person name="Brodie E.L."/>
            <person name="Williams K.H."/>
            <person name="Hubbard S.S."/>
            <person name="Banfield J.F."/>
        </authorList>
    </citation>
    <scope>NUCLEOTIDE SEQUENCE [LARGE SCALE GENOMIC DNA]</scope>
</reference>
<feature type="signal peptide" evidence="1">
    <location>
        <begin position="1"/>
        <end position="24"/>
    </location>
</feature>